<accession>A0A3N1PD56</accession>
<dbReference type="RefSeq" id="WP_123421524.1">
    <property type="nucleotide sequence ID" value="NZ_RJUL01000005.1"/>
</dbReference>
<dbReference type="NCBIfam" id="TIGR02564">
    <property type="entry name" value="cas_Csy1"/>
    <property type="match status" value="1"/>
</dbReference>
<dbReference type="Proteomes" id="UP000268033">
    <property type="component" value="Unassembled WGS sequence"/>
</dbReference>
<dbReference type="Pfam" id="PF09611">
    <property type="entry name" value="Cas_Csy1"/>
    <property type="match status" value="1"/>
</dbReference>
<dbReference type="STRING" id="584787.GCA_001247655_02812"/>
<proteinExistence type="predicted"/>
<name>A0A3N1PD56_9GAMM</name>
<evidence type="ECO:0000313" key="1">
    <source>
        <dbReference type="EMBL" id="ROQ25748.1"/>
    </source>
</evidence>
<keyword evidence="2" id="KW-1185">Reference proteome</keyword>
<sequence length="447" mass="50262">MADLESQSQKLRALIADFIQGRLATKLEKLAADDPKYALLTAQYQYDAWLESAARRVGQIQSVTHTLKAIHPDAKGSNLYVSPGTLTAHPLLGSHDLAGGFQADVVGNAAALDVYKFLKLTDERGNTLLELALADDAALKAALSKDATEAEQWLAAFASLLGSDGALASHPQAKQIYWLTGEDPGNDLHYQVLAPLYASSLAHEVFTRINQHRFGEEAKAAREARRNGHFHETGYCDYPNLAVQKLGGTKPQNISQLNSERGGNNYLLASLPPSWDTSLLSPPLKTDSVFKRFGRRPAVRQTVKALQGFLKAEPPKNLRTRETRFSLTSTLVDELLQFGAEFWELSPGWSQHPDCRLVEEEIFWLDPYRAKSDLDFAERRQQADWPQQIRERFANWLNAQLHKAGLPVGDPEFAQWQKEVKLDDDWRHWLKHLQQELDQLQKELSHD</sequence>
<organism evidence="1 2">
    <name type="scientific">Gallaecimonas pentaromativorans</name>
    <dbReference type="NCBI Taxonomy" id="584787"/>
    <lineage>
        <taxon>Bacteria</taxon>
        <taxon>Pseudomonadati</taxon>
        <taxon>Pseudomonadota</taxon>
        <taxon>Gammaproteobacteria</taxon>
        <taxon>Enterobacterales</taxon>
        <taxon>Gallaecimonadaceae</taxon>
        <taxon>Gallaecimonas</taxon>
    </lineage>
</organism>
<dbReference type="AlphaFoldDB" id="A0A3N1PD56"/>
<protein>
    <submittedName>
        <fullName evidence="1">CRISPR-associated Csy1 family protein</fullName>
    </submittedName>
</protein>
<dbReference type="InterPro" id="IPR013397">
    <property type="entry name" value="CRISPR-assoc_prot_Csy1"/>
</dbReference>
<comment type="caution">
    <text evidence="1">The sequence shown here is derived from an EMBL/GenBank/DDBJ whole genome shotgun (WGS) entry which is preliminary data.</text>
</comment>
<reference evidence="1 2" key="1">
    <citation type="submission" date="2018-11" db="EMBL/GenBank/DDBJ databases">
        <title>Genomic Encyclopedia of Type Strains, Phase IV (KMG-IV): sequencing the most valuable type-strain genomes for metagenomic binning, comparative biology and taxonomic classification.</title>
        <authorList>
            <person name="Goeker M."/>
        </authorList>
    </citation>
    <scope>NUCLEOTIDE SEQUENCE [LARGE SCALE GENOMIC DNA]</scope>
    <source>
        <strain evidence="1 2">DSM 21945</strain>
    </source>
</reference>
<dbReference type="EMBL" id="RJUL01000005">
    <property type="protein sequence ID" value="ROQ25748.1"/>
    <property type="molecule type" value="Genomic_DNA"/>
</dbReference>
<gene>
    <name evidence="1" type="ORF">EDC28_10557</name>
</gene>
<evidence type="ECO:0000313" key="2">
    <source>
        <dbReference type="Proteomes" id="UP000268033"/>
    </source>
</evidence>